<gene>
    <name evidence="2" type="ORF">ENE74_05005</name>
</gene>
<name>A0A437JE40_9SPHN</name>
<dbReference type="EMBL" id="RZUL01000001">
    <property type="protein sequence ID" value="RVT43940.1"/>
    <property type="molecule type" value="Genomic_DNA"/>
</dbReference>
<dbReference type="Proteomes" id="UP000282977">
    <property type="component" value="Unassembled WGS sequence"/>
</dbReference>
<organism evidence="2 3">
    <name type="scientific">Sphingobium algorifonticola</name>
    <dbReference type="NCBI Taxonomy" id="2008318"/>
    <lineage>
        <taxon>Bacteria</taxon>
        <taxon>Pseudomonadati</taxon>
        <taxon>Pseudomonadota</taxon>
        <taxon>Alphaproteobacteria</taxon>
        <taxon>Sphingomonadales</taxon>
        <taxon>Sphingomonadaceae</taxon>
        <taxon>Sphingobium</taxon>
    </lineage>
</organism>
<proteinExistence type="predicted"/>
<evidence type="ECO:0000256" key="1">
    <source>
        <dbReference type="SAM" id="SignalP"/>
    </source>
</evidence>
<reference evidence="2 3" key="1">
    <citation type="submission" date="2019-01" db="EMBL/GenBank/DDBJ databases">
        <authorList>
            <person name="Chen W.-M."/>
        </authorList>
    </citation>
    <scope>NUCLEOTIDE SEQUENCE [LARGE SCALE GENOMIC DNA]</scope>
    <source>
        <strain evidence="2 3">TLA-22</strain>
    </source>
</reference>
<feature type="signal peptide" evidence="1">
    <location>
        <begin position="1"/>
        <end position="20"/>
    </location>
</feature>
<comment type="caution">
    <text evidence="2">The sequence shown here is derived from an EMBL/GenBank/DDBJ whole genome shotgun (WGS) entry which is preliminary data.</text>
</comment>
<evidence type="ECO:0000313" key="2">
    <source>
        <dbReference type="EMBL" id="RVT43940.1"/>
    </source>
</evidence>
<dbReference type="AlphaFoldDB" id="A0A437JE40"/>
<feature type="chain" id="PRO_5018970081" evidence="1">
    <location>
        <begin position="21"/>
        <end position="214"/>
    </location>
</feature>
<accession>A0A437JE40</accession>
<sequence length="214" mass="23301">MKTKIILLAAMLGLVSPAVAQWELNPLANPYTPPPGAFMPPAKREITESHLRRFAQCVVRGQPALANALLAAEADSPQETAMFRKIAASRNRCLGKGRLAMKNRAMRGALAEQMYLQAYPDPVRAPARPDAPVRTSPDSTKAYHDYGNCVVTRDPAAADAVLRAKPGSVEEKQTYQQTAAALSSCLSGDDAALRIDRLTMRGYLAEALYRHRRG</sequence>
<evidence type="ECO:0000313" key="3">
    <source>
        <dbReference type="Proteomes" id="UP000282977"/>
    </source>
</evidence>
<dbReference type="RefSeq" id="WP_127689475.1">
    <property type="nucleotide sequence ID" value="NZ_RZUL01000001.1"/>
</dbReference>
<protein>
    <submittedName>
        <fullName evidence="2">Uncharacterized protein</fullName>
    </submittedName>
</protein>
<keyword evidence="1" id="KW-0732">Signal</keyword>
<keyword evidence="3" id="KW-1185">Reference proteome</keyword>
<dbReference type="OrthoDB" id="7473831at2"/>